<feature type="transmembrane region" description="Helical" evidence="1">
    <location>
        <begin position="1544"/>
        <end position="1565"/>
    </location>
</feature>
<feature type="transmembrane region" description="Helical" evidence="1">
    <location>
        <begin position="861"/>
        <end position="880"/>
    </location>
</feature>
<dbReference type="Proteomes" id="UP000662747">
    <property type="component" value="Chromosome"/>
</dbReference>
<feature type="transmembrane region" description="Helical" evidence="1">
    <location>
        <begin position="464"/>
        <end position="480"/>
    </location>
</feature>
<feature type="transmembrane region" description="Helical" evidence="1">
    <location>
        <begin position="1387"/>
        <end position="1410"/>
    </location>
</feature>
<sequence>MRICPVCARLRADEAGASCPECGNTLVPPTEAHVEALVERALRHRIERWRYDGLVDAAMAAKLEASLSATQQAAPETEPVEAPQPVPSAVRVEAWADDVADSMRRAAGWRPGWGVELARNLEEAAKEERELAARKRAARASDGDSTEDDLGSALGSGQALFAHGQTGALGGGLEAVVALDEGGPASTPRLHEYIWWFLGAVLVLGGSLMGVREAWRALGGVPRQLLVTGALFGYHAAFIGLGAFLSRRSMSAGRVLAGIGLALLPVVFVALSALVALAPMIGVPVALGVAGVGLVPLRMAGRLLHGTSAASLAVALWPSLLAGLPLMGFEEAPWLRALCASAGVVALGATAWRARSSGPGKATLVNAGAALYGALCLAIFCVASAPDGFDALEPGTALFAGLTLWAVALGAVVAVAASSDVVRDVFPRAGAVAETLAHAVVASGALAGALGAFSTSVGDFQTDLASALAPVLAAGVFFLLEPRRRALVHPFVMAAMLSGVLLMRTQAPADSTWWAFGFAAVCSGLLLLARVTATQGTRIRLLAWGVVGSLLAMPVVMGTAWVWNWGSMWPQVLTGASIAAAAHVAGGWRWHWRGLHYLGGVALLFGALTYVAGMPWLSASATTFAVLSLAAVLYGLAGLMHGRGVHPQGSGNVLRPLDDLSLGMASLGLVMATFVTPVLPSALEPFVDGGTGGLACVPMALTSALLLLRARRDRSRLVSFLAASGLALTVEQALDTVSVPGSARAAFVSACVALGFAAFAALRRPVPAVPLDGTPPVRIKGRMLLGFLPLPFGARGLHLFTDGFAAAVLVRVAATTLVLFSWIPTPSDVERPQVLLAGGLLTLIALVAFVSRGFVTWHLRGSVLTLAAGGGFIALTAVINRAGRPLPPDVSAWRLPLIGIALWGLALATRRFGPALGRWLENPSHGSDYHGVPHLGVAALVVVLVKSAVVVGLPDPSRALGVVPPLLLLGAALLSLLLAYSFRSVVIAQVGLLLGLPGAALLAARQDLLGPSLVALVPPDGQWVRATAVLASAEALDWLRPEAWLSPGDTLFFLWQRAFAGIAAAGLVYAAAVFAARHGPLKQALRGGSVIAVGLVFAAAFFQPGLTAAGLVFATGAVLFEGGDRGKGRGVLGAGVLLLVHAQAHQAQFLEAWPGPVLALVGLAVVVLGPWLAKRRGVDPSVTRVRVHQVALAYLVSGMVYALAVTGETSSVLAVPTLLWRMLLGLGGAWMVSVAVPVTLAVFATALLVAAFQWKGAFAGLVAWWGACVAGSAVVSALMVTLVLRAGGTPDYGALFTTSGAALALAVAGSALGLHLSRWVTQRRREDVSGGLGWGRDGWLVIVGVLLAIVAASGRATAEALPLAIGAIGLSVLVSLHAAWREHTGRHVYFVQVAVVGVYALVRSLYAPGLRPEHDALFALALGFVLVGVTVLARRAGVRPVEAATRRFAALLPIGVALVLPGDATQEAALLAGGSGLLYAALGAVERSRMFGAFAAAACNLALLIAALAFGLDGLEVYLAPLGLLLLMLSQLFTSSLPHAARNAVRVVGGLLLYVPAAAKLAMRVGESADGTYALVFGGVCLLGVAVGMALQIRAYLALGTLFLTLDVAANLLNAGLRDHRIGFLVMTLTGLSIVSARVLATLKRQEWELALKRVRVRLRDWD</sequence>
<feature type="transmembrane region" description="Helical" evidence="1">
    <location>
        <begin position="1622"/>
        <end position="1641"/>
    </location>
</feature>
<keyword evidence="1" id="KW-1133">Transmembrane helix</keyword>
<name>A0ABX7NJE8_9BACT</name>
<reference evidence="2 3" key="1">
    <citation type="submission" date="2021-02" db="EMBL/GenBank/DDBJ databases">
        <title>De Novo genome assembly of isolated myxobacteria.</title>
        <authorList>
            <person name="Stevens D.C."/>
        </authorList>
    </citation>
    <scope>NUCLEOTIDE SEQUENCE [LARGE SCALE GENOMIC DNA]</scope>
    <source>
        <strain evidence="3">SCPEA02</strain>
    </source>
</reference>
<dbReference type="EMBL" id="CP071090">
    <property type="protein sequence ID" value="QSQ18944.1"/>
    <property type="molecule type" value="Genomic_DNA"/>
</dbReference>
<proteinExistence type="predicted"/>
<accession>A0ABX7NJE8</accession>
<feature type="transmembrane region" description="Helical" evidence="1">
    <location>
        <begin position="932"/>
        <end position="953"/>
    </location>
</feature>
<feature type="transmembrane region" description="Helical" evidence="1">
    <location>
        <begin position="1262"/>
        <end position="1286"/>
    </location>
</feature>
<feature type="transmembrane region" description="Helical" evidence="1">
    <location>
        <begin position="1224"/>
        <end position="1250"/>
    </location>
</feature>
<feature type="transmembrane region" description="Helical" evidence="1">
    <location>
        <begin position="1492"/>
        <end position="1512"/>
    </location>
</feature>
<feature type="transmembrane region" description="Helical" evidence="1">
    <location>
        <begin position="1337"/>
        <end position="1354"/>
    </location>
</feature>
<feature type="transmembrane region" description="Helical" evidence="1">
    <location>
        <begin position="511"/>
        <end position="529"/>
    </location>
</feature>
<keyword evidence="3" id="KW-1185">Reference proteome</keyword>
<keyword evidence="1" id="KW-0472">Membrane</keyword>
<protein>
    <recommendedName>
        <fullName evidence="4">DUF2157 domain-containing protein</fullName>
    </recommendedName>
</protein>
<feature type="transmembrane region" description="Helical" evidence="1">
    <location>
        <begin position="334"/>
        <end position="352"/>
    </location>
</feature>
<feature type="transmembrane region" description="Helical" evidence="1">
    <location>
        <begin position="397"/>
        <end position="417"/>
    </location>
</feature>
<feature type="transmembrane region" description="Helical" evidence="1">
    <location>
        <begin position="1360"/>
        <end position="1380"/>
    </location>
</feature>
<feature type="transmembrane region" description="Helical" evidence="1">
    <location>
        <begin position="1596"/>
        <end position="1616"/>
    </location>
</feature>
<feature type="transmembrane region" description="Helical" evidence="1">
    <location>
        <begin position="835"/>
        <end position="855"/>
    </location>
</feature>
<keyword evidence="1" id="KW-0812">Transmembrane</keyword>
<feature type="transmembrane region" description="Helical" evidence="1">
    <location>
        <begin position="569"/>
        <end position="588"/>
    </location>
</feature>
<feature type="transmembrane region" description="Helical" evidence="1">
    <location>
        <begin position="277"/>
        <end position="297"/>
    </location>
</feature>
<feature type="transmembrane region" description="Helical" evidence="1">
    <location>
        <begin position="960"/>
        <end position="980"/>
    </location>
</feature>
<feature type="transmembrane region" description="Helical" evidence="1">
    <location>
        <begin position="252"/>
        <end position="271"/>
    </location>
</feature>
<feature type="transmembrane region" description="Helical" evidence="1">
    <location>
        <begin position="1153"/>
        <end position="1173"/>
    </location>
</feature>
<feature type="transmembrane region" description="Helical" evidence="1">
    <location>
        <begin position="1571"/>
        <end position="1591"/>
    </location>
</feature>
<evidence type="ECO:0000256" key="1">
    <source>
        <dbReference type="SAM" id="Phobius"/>
    </source>
</evidence>
<evidence type="ECO:0000313" key="2">
    <source>
        <dbReference type="EMBL" id="QSQ18944.1"/>
    </source>
</evidence>
<feature type="transmembrane region" description="Helical" evidence="1">
    <location>
        <begin position="660"/>
        <end position="679"/>
    </location>
</feature>
<feature type="transmembrane region" description="Helical" evidence="1">
    <location>
        <begin position="1058"/>
        <end position="1078"/>
    </location>
</feature>
<feature type="transmembrane region" description="Helical" evidence="1">
    <location>
        <begin position="1185"/>
        <end position="1204"/>
    </location>
</feature>
<evidence type="ECO:0008006" key="4">
    <source>
        <dbReference type="Google" id="ProtNLM"/>
    </source>
</evidence>
<feature type="transmembrane region" description="Helical" evidence="1">
    <location>
        <begin position="309"/>
        <end position="328"/>
    </location>
</feature>
<feature type="transmembrane region" description="Helical" evidence="1">
    <location>
        <begin position="746"/>
        <end position="762"/>
    </location>
</feature>
<gene>
    <name evidence="2" type="ORF">JY651_26700</name>
</gene>
<feature type="transmembrane region" description="Helical" evidence="1">
    <location>
        <begin position="806"/>
        <end position="823"/>
    </location>
</feature>
<feature type="transmembrane region" description="Helical" evidence="1">
    <location>
        <begin position="224"/>
        <end position="245"/>
    </location>
</feature>
<feature type="transmembrane region" description="Helical" evidence="1">
    <location>
        <begin position="1292"/>
        <end position="1316"/>
    </location>
</feature>
<feature type="transmembrane region" description="Helical" evidence="1">
    <location>
        <begin position="487"/>
        <end position="505"/>
    </location>
</feature>
<feature type="transmembrane region" description="Helical" evidence="1">
    <location>
        <begin position="541"/>
        <end position="563"/>
    </location>
</feature>
<feature type="transmembrane region" description="Helical" evidence="1">
    <location>
        <begin position="619"/>
        <end position="639"/>
    </location>
</feature>
<feature type="transmembrane region" description="Helical" evidence="1">
    <location>
        <begin position="193"/>
        <end position="212"/>
    </location>
</feature>
<feature type="transmembrane region" description="Helical" evidence="1">
    <location>
        <begin position="1518"/>
        <end position="1537"/>
    </location>
</feature>
<evidence type="ECO:0000313" key="3">
    <source>
        <dbReference type="Proteomes" id="UP000662747"/>
    </source>
</evidence>
<feature type="transmembrane region" description="Helical" evidence="1">
    <location>
        <begin position="1090"/>
        <end position="1119"/>
    </location>
</feature>
<feature type="transmembrane region" description="Helical" evidence="1">
    <location>
        <begin position="429"/>
        <end position="452"/>
    </location>
</feature>
<feature type="transmembrane region" description="Helical" evidence="1">
    <location>
        <begin position="364"/>
        <end position="385"/>
    </location>
</feature>
<organism evidence="2 3">
    <name type="scientific">Pyxidicoccus parkwayensis</name>
    <dbReference type="NCBI Taxonomy" id="2813578"/>
    <lineage>
        <taxon>Bacteria</taxon>
        <taxon>Pseudomonadati</taxon>
        <taxon>Myxococcota</taxon>
        <taxon>Myxococcia</taxon>
        <taxon>Myxococcales</taxon>
        <taxon>Cystobacterineae</taxon>
        <taxon>Myxococcaceae</taxon>
        <taxon>Pyxidicoccus</taxon>
    </lineage>
</organism>
<feature type="transmembrane region" description="Helical" evidence="1">
    <location>
        <begin position="892"/>
        <end position="912"/>
    </location>
</feature>
<feature type="transmembrane region" description="Helical" evidence="1">
    <location>
        <begin position="595"/>
        <end position="613"/>
    </location>
</feature>
<feature type="transmembrane region" description="Helical" evidence="1">
    <location>
        <begin position="691"/>
        <end position="710"/>
    </location>
</feature>
<feature type="transmembrane region" description="Helical" evidence="1">
    <location>
        <begin position="1416"/>
        <end position="1433"/>
    </location>
</feature>